<dbReference type="InterPro" id="IPR027417">
    <property type="entry name" value="P-loop_NTPase"/>
</dbReference>
<dbReference type="GO" id="GO:0009236">
    <property type="term" value="P:cobalamin biosynthetic process"/>
    <property type="evidence" value="ECO:0007669"/>
    <property type="project" value="UniProtKB-UniRule"/>
</dbReference>
<dbReference type="Proteomes" id="UP000191931">
    <property type="component" value="Unassembled WGS sequence"/>
</dbReference>
<dbReference type="Gene3D" id="3.40.50.300">
    <property type="entry name" value="P-loop containing nucleotide triphosphate hydrolases"/>
    <property type="match status" value="1"/>
</dbReference>
<dbReference type="EC" id="6.3.5.11" evidence="8"/>
<feature type="domain" description="CobQ/CobB/MinD/ParA nucleotide binding" evidence="10">
    <location>
        <begin position="16"/>
        <end position="201"/>
    </location>
</feature>
<dbReference type="RefSeq" id="WP_245809507.1">
    <property type="nucleotide sequence ID" value="NZ_LT828555.1"/>
</dbReference>
<dbReference type="SUPFAM" id="SSF52540">
    <property type="entry name" value="P-loop containing nucleoside triphosphate hydrolases"/>
    <property type="match status" value="1"/>
</dbReference>
<dbReference type="PROSITE" id="PS51274">
    <property type="entry name" value="GATASE_COBBQ"/>
    <property type="match status" value="1"/>
</dbReference>
<dbReference type="InterPro" id="IPR029062">
    <property type="entry name" value="Class_I_gatase-like"/>
</dbReference>
<dbReference type="Pfam" id="PF01656">
    <property type="entry name" value="CbiA"/>
    <property type="match status" value="1"/>
</dbReference>
<comment type="function">
    <text evidence="8">Catalyzes the ATP-dependent amidation of the two carboxylate groups at positions a and c of cobyrinate, using either L-glutamine or ammonia as the nitrogen source.</text>
</comment>
<dbReference type="PANTHER" id="PTHR43873">
    <property type="entry name" value="COBYRINATE A,C-DIAMIDE SYNTHASE"/>
    <property type="match status" value="1"/>
</dbReference>
<comment type="miscellaneous">
    <text evidence="8">The a and c carboxylates of cobyrinate are activated for nucleophilic attack via formation of a phosphorylated intermediate by ATP. CbiA catalyzes first the amidation of the c-carboxylate, and then that of the a-carboxylate.</text>
</comment>
<keyword evidence="4 8" id="KW-0547">Nucleotide-binding</keyword>
<evidence type="ECO:0000259" key="11">
    <source>
        <dbReference type="Pfam" id="PF07685"/>
    </source>
</evidence>
<evidence type="ECO:0000256" key="4">
    <source>
        <dbReference type="ARBA" id="ARBA00022741"/>
    </source>
</evidence>
<comment type="catalytic activity">
    <reaction evidence="8">
        <text>cob(II)yrinate + 2 L-glutamine + 2 ATP + 2 H2O = cob(II)yrinate a,c diamide + 2 L-glutamate + 2 ADP + 2 phosphate + 2 H(+)</text>
        <dbReference type="Rhea" id="RHEA:26289"/>
        <dbReference type="ChEBI" id="CHEBI:15377"/>
        <dbReference type="ChEBI" id="CHEBI:15378"/>
        <dbReference type="ChEBI" id="CHEBI:29985"/>
        <dbReference type="ChEBI" id="CHEBI:30616"/>
        <dbReference type="ChEBI" id="CHEBI:43474"/>
        <dbReference type="ChEBI" id="CHEBI:58359"/>
        <dbReference type="ChEBI" id="CHEBI:58537"/>
        <dbReference type="ChEBI" id="CHEBI:58894"/>
        <dbReference type="ChEBI" id="CHEBI:456216"/>
        <dbReference type="EC" id="6.3.5.11"/>
    </reaction>
</comment>
<dbReference type="GO" id="GO:0042242">
    <property type="term" value="F:cobyrinic acid a,c-diamide synthase activity"/>
    <property type="evidence" value="ECO:0007669"/>
    <property type="project" value="UniProtKB-UniRule"/>
</dbReference>
<comment type="cofactor">
    <cofactor evidence="1 8">
        <name>Mg(2+)</name>
        <dbReference type="ChEBI" id="CHEBI:18420"/>
    </cofactor>
</comment>
<evidence type="ECO:0000256" key="7">
    <source>
        <dbReference type="ARBA" id="ARBA00022962"/>
    </source>
</evidence>
<feature type="active site" description="Nucleophile" evidence="8">
    <location>
        <position position="389"/>
    </location>
</feature>
<dbReference type="STRING" id="1246637.MTBBW1_1940075"/>
<feature type="site" description="Increases nucleophilicity of active site Cys" evidence="8">
    <location>
        <position position="493"/>
    </location>
</feature>
<sequence length="518" mass="57010">MTSNSMHVSDKNIPGIVIAGLKGGTGKTVISLGITAAWRTLDINVAPFKKGPDYIDAGWLAQAAGRPCYNLDTFLCSTEQTLHTFHNHTQNSDIALIEGNRGLYDGIDTDGRTSTAEIAKLLNLPVLIVLDCTKSTRTMAALLMGCLHFDPHVNIMGVILNQVAGKRHEGKVRDNIKQFCNIPVFGSVPKLTSDDFPERHMGLVPSAEHELAIESLEAASKVASQYIDLDTLYKSCIRISEEIFPESANLAVSNVVPTCEKTQPILFNKQLDKKCQPPQSDPDFKPPKGADLNSQEKNTSPHNKTPVIGIIKDSAFQFYYPDNLEALEARGAQLEYISPLSQQTIPDVDAIYMGGGFPETHAAQLAENESFRKAMKALAIKGLPIYAECGGLIFLGKNLTLNGRTYPMTDILPLNFGLSKRPVGHGYTTVEVVNPNPFYEVGQILRGHEFRYSSVIDIDYKDSDMAFVMQRGKGIIHKKDGFFKENVFGTYTHILAASTPEWADAIVRNALKYMKNKS</sequence>
<evidence type="ECO:0000313" key="12">
    <source>
        <dbReference type="EMBL" id="SLM29748.1"/>
    </source>
</evidence>
<dbReference type="PANTHER" id="PTHR43873:SF1">
    <property type="entry name" value="COBYRINATE A,C-DIAMIDE SYNTHASE"/>
    <property type="match status" value="1"/>
</dbReference>
<keyword evidence="7 8" id="KW-0315">Glutamine amidotransferase</keyword>
<organism evidence="12 13">
    <name type="scientific">Desulfamplus magnetovallimortis</name>
    <dbReference type="NCBI Taxonomy" id="1246637"/>
    <lineage>
        <taxon>Bacteria</taxon>
        <taxon>Pseudomonadati</taxon>
        <taxon>Thermodesulfobacteriota</taxon>
        <taxon>Desulfobacteria</taxon>
        <taxon>Desulfobacterales</taxon>
        <taxon>Desulfobacteraceae</taxon>
        <taxon>Desulfamplus</taxon>
    </lineage>
</organism>
<comment type="pathway">
    <text evidence="8">Cofactor biosynthesis; adenosylcobalamin biosynthesis; cob(II)yrinate a,c-diamide from sirohydrochlorin (anaerobic route): step 10/10.</text>
</comment>
<proteinExistence type="inferred from homology"/>
<comment type="similarity">
    <text evidence="8">Belongs to the CobB/CbiA family.</text>
</comment>
<evidence type="ECO:0000256" key="2">
    <source>
        <dbReference type="ARBA" id="ARBA00022573"/>
    </source>
</evidence>
<gene>
    <name evidence="8 12" type="primary">cbiA</name>
    <name evidence="12" type="ORF">MTBBW1_1940075</name>
</gene>
<feature type="compositionally biased region" description="Polar residues" evidence="9">
    <location>
        <begin position="292"/>
        <end position="303"/>
    </location>
</feature>
<dbReference type="EMBL" id="FWEV01000106">
    <property type="protein sequence ID" value="SLM29748.1"/>
    <property type="molecule type" value="Genomic_DNA"/>
</dbReference>
<name>A0A1W1HBI9_9BACT</name>
<dbReference type="InterPro" id="IPR002586">
    <property type="entry name" value="CobQ/CobB/MinD/ParA_Nub-bd_dom"/>
</dbReference>
<keyword evidence="5 8" id="KW-0067">ATP-binding</keyword>
<dbReference type="Pfam" id="PF07685">
    <property type="entry name" value="GATase_3"/>
    <property type="match status" value="1"/>
</dbReference>
<evidence type="ECO:0000313" key="13">
    <source>
        <dbReference type="Proteomes" id="UP000191931"/>
    </source>
</evidence>
<feature type="region of interest" description="Disordered" evidence="9">
    <location>
        <begin position="271"/>
        <end position="306"/>
    </location>
</feature>
<dbReference type="HAMAP" id="MF_00027">
    <property type="entry name" value="CobB_CbiA"/>
    <property type="match status" value="1"/>
</dbReference>
<dbReference type="SUPFAM" id="SSF52317">
    <property type="entry name" value="Class I glutamine amidotransferase-like"/>
    <property type="match status" value="1"/>
</dbReference>
<evidence type="ECO:0000256" key="1">
    <source>
        <dbReference type="ARBA" id="ARBA00001946"/>
    </source>
</evidence>
<protein>
    <recommendedName>
        <fullName evidence="8">Cobyrinate a,c-diamide synthase</fullName>
        <ecNumber evidence="8">6.3.5.11</ecNumber>
    </recommendedName>
    <alternativeName>
        <fullName evidence="8">Cobyrinic acid a,c-diamide synthetase</fullName>
    </alternativeName>
</protein>
<evidence type="ECO:0000256" key="3">
    <source>
        <dbReference type="ARBA" id="ARBA00022598"/>
    </source>
</evidence>
<dbReference type="InterPro" id="IPR011698">
    <property type="entry name" value="GATase_3"/>
</dbReference>
<evidence type="ECO:0000256" key="8">
    <source>
        <dbReference type="HAMAP-Rule" id="MF_00027"/>
    </source>
</evidence>
<dbReference type="UniPathway" id="UPA00148">
    <property type="reaction ID" value="UER00231"/>
</dbReference>
<keyword evidence="6 8" id="KW-0460">Magnesium</keyword>
<keyword evidence="13" id="KW-1185">Reference proteome</keyword>
<evidence type="ECO:0000256" key="5">
    <source>
        <dbReference type="ARBA" id="ARBA00022840"/>
    </source>
</evidence>
<dbReference type="InterPro" id="IPR004484">
    <property type="entry name" value="CbiA/CobB_synth"/>
</dbReference>
<comment type="domain">
    <text evidence="8">Comprises of two domains. The C-terminal domain contains the binding site for glutamine and catalyzes the hydrolysis of this substrate to glutamate and ammonia. The N-terminal domain is anticipated to bind ATP and cobyrinate and catalyzes the ultimate synthesis of the diamide product. The ammonia produced via the glutaminase domain is probably translocated to the adjacent domain via a molecular tunnel, where it reacts with an activated intermediate.</text>
</comment>
<evidence type="ECO:0000256" key="6">
    <source>
        <dbReference type="ARBA" id="ARBA00022842"/>
    </source>
</evidence>
<feature type="domain" description="CobB/CobQ-like glutamine amidotransferase" evidence="11">
    <location>
        <begin position="308"/>
        <end position="498"/>
    </location>
</feature>
<reference evidence="12 13" key="1">
    <citation type="submission" date="2017-03" db="EMBL/GenBank/DDBJ databases">
        <authorList>
            <person name="Afonso C.L."/>
            <person name="Miller P.J."/>
            <person name="Scott M.A."/>
            <person name="Spackman E."/>
            <person name="Goraichik I."/>
            <person name="Dimitrov K.M."/>
            <person name="Suarez D.L."/>
            <person name="Swayne D.E."/>
        </authorList>
    </citation>
    <scope>NUCLEOTIDE SEQUENCE [LARGE SCALE GENOMIC DNA]</scope>
    <source>
        <strain evidence="12">PRJEB14757</strain>
    </source>
</reference>
<evidence type="ECO:0000259" key="10">
    <source>
        <dbReference type="Pfam" id="PF01656"/>
    </source>
</evidence>
<accession>A0A1W1HBI9</accession>
<dbReference type="CDD" id="cd03130">
    <property type="entry name" value="GATase1_CobB"/>
    <property type="match status" value="1"/>
</dbReference>
<dbReference type="Gene3D" id="3.40.50.880">
    <property type="match status" value="1"/>
</dbReference>
<evidence type="ECO:0000256" key="9">
    <source>
        <dbReference type="SAM" id="MobiDB-lite"/>
    </source>
</evidence>
<keyword evidence="3 8" id="KW-0436">Ligase</keyword>
<dbReference type="CDD" id="cd05388">
    <property type="entry name" value="CobB_N"/>
    <property type="match status" value="1"/>
</dbReference>
<keyword evidence="2 8" id="KW-0169">Cobalamin biosynthesis</keyword>
<dbReference type="NCBIfam" id="NF002204">
    <property type="entry name" value="PRK01077.1"/>
    <property type="match status" value="1"/>
</dbReference>
<dbReference type="AlphaFoldDB" id="A0A1W1HBI9"/>
<dbReference type="GO" id="GO:0005524">
    <property type="term" value="F:ATP binding"/>
    <property type="evidence" value="ECO:0007669"/>
    <property type="project" value="UniProtKB-UniRule"/>
</dbReference>